<dbReference type="EMBL" id="JAAFYZ010000064">
    <property type="protein sequence ID" value="MBS2549159.1"/>
    <property type="molecule type" value="Genomic_DNA"/>
</dbReference>
<dbReference type="InterPro" id="IPR036396">
    <property type="entry name" value="Cyt_P450_sf"/>
</dbReference>
<name>A0ABS5KT12_9ACTN</name>
<dbReference type="PROSITE" id="PS00086">
    <property type="entry name" value="CYTOCHROME_P450"/>
    <property type="match status" value="1"/>
</dbReference>
<evidence type="ECO:0000256" key="1">
    <source>
        <dbReference type="ARBA" id="ARBA00010617"/>
    </source>
</evidence>
<protein>
    <submittedName>
        <fullName evidence="8">Cytochrome P450</fullName>
    </submittedName>
</protein>
<dbReference type="PRINTS" id="PR00463">
    <property type="entry name" value="EP450I"/>
</dbReference>
<keyword evidence="4 7" id="KW-0560">Oxidoreductase</keyword>
<keyword evidence="9" id="KW-1185">Reference proteome</keyword>
<dbReference type="InterPro" id="IPR001128">
    <property type="entry name" value="Cyt_P450"/>
</dbReference>
<comment type="similarity">
    <text evidence="1 7">Belongs to the cytochrome P450 family.</text>
</comment>
<reference evidence="8 9" key="1">
    <citation type="submission" date="2020-02" db="EMBL/GenBank/DDBJ databases">
        <title>Acidophilic actinobacteria isolated from forest soil.</title>
        <authorList>
            <person name="Golinska P."/>
        </authorList>
    </citation>
    <scope>NUCLEOTIDE SEQUENCE [LARGE SCALE GENOMIC DNA]</scope>
    <source>
        <strain evidence="8 9">NL8</strain>
    </source>
</reference>
<evidence type="ECO:0000256" key="2">
    <source>
        <dbReference type="ARBA" id="ARBA00022617"/>
    </source>
</evidence>
<keyword evidence="2 7" id="KW-0349">Heme</keyword>
<dbReference type="PRINTS" id="PR00385">
    <property type="entry name" value="P450"/>
</dbReference>
<proteinExistence type="inferred from homology"/>
<dbReference type="InterPro" id="IPR050196">
    <property type="entry name" value="Cytochrome_P450_Monoox"/>
</dbReference>
<dbReference type="Proteomes" id="UP000730482">
    <property type="component" value="Unassembled WGS sequence"/>
</dbReference>
<dbReference type="InterPro" id="IPR002401">
    <property type="entry name" value="Cyt_P450_E_grp-I"/>
</dbReference>
<keyword evidence="6 7" id="KW-0503">Monooxygenase</keyword>
<gene>
    <name evidence="8" type="ORF">KGQ19_20030</name>
</gene>
<organism evidence="8 9">
    <name type="scientific">Catenulispora pinistramenti</name>
    <dbReference type="NCBI Taxonomy" id="2705254"/>
    <lineage>
        <taxon>Bacteria</taxon>
        <taxon>Bacillati</taxon>
        <taxon>Actinomycetota</taxon>
        <taxon>Actinomycetes</taxon>
        <taxon>Catenulisporales</taxon>
        <taxon>Catenulisporaceae</taxon>
        <taxon>Catenulispora</taxon>
    </lineage>
</organism>
<accession>A0ABS5KT12</accession>
<dbReference type="CDD" id="cd20620">
    <property type="entry name" value="CYP132-like"/>
    <property type="match status" value="1"/>
</dbReference>
<evidence type="ECO:0000256" key="5">
    <source>
        <dbReference type="ARBA" id="ARBA00023004"/>
    </source>
</evidence>
<dbReference type="Pfam" id="PF00067">
    <property type="entry name" value="p450"/>
    <property type="match status" value="1"/>
</dbReference>
<dbReference type="InterPro" id="IPR017972">
    <property type="entry name" value="Cyt_P450_CS"/>
</dbReference>
<dbReference type="Gene3D" id="1.10.630.10">
    <property type="entry name" value="Cytochrome P450"/>
    <property type="match status" value="1"/>
</dbReference>
<comment type="caution">
    <text evidence="8">The sequence shown here is derived from an EMBL/GenBank/DDBJ whole genome shotgun (WGS) entry which is preliminary data.</text>
</comment>
<dbReference type="RefSeq" id="WP_212010723.1">
    <property type="nucleotide sequence ID" value="NZ_JAAFYZ010000064.1"/>
</dbReference>
<dbReference type="PANTHER" id="PTHR24291">
    <property type="entry name" value="CYTOCHROME P450 FAMILY 4"/>
    <property type="match status" value="1"/>
</dbReference>
<keyword evidence="3 7" id="KW-0479">Metal-binding</keyword>
<evidence type="ECO:0000313" key="8">
    <source>
        <dbReference type="EMBL" id="MBS2549159.1"/>
    </source>
</evidence>
<sequence length="455" mass="50319">MSATSIHAPVVRRPPGPSRAAALGLLPRMVRNRLEVMAWAVAEYGEAVRVPLGPKTLYLFNHPDHARHVLADNAANYTKGIGLTHARRVIGDGLLTSEGELWRKQRRVIQPVFQAKRLARQVDAIALEAEALVGRLRERAGQGPVDMRQEMTALTLGVLGRTLIDADLGAFEAIGEAFETVQDQAMFEMMSLGTVPLWLPLPRTLRFRKAKRYLQEVTDSLAADRVAHPDGFGDDVVSRLIESVADEADRAAGRERMRDELVTLLLAGHETTASTLSWALHLLDLHPEVRERVHQEAVEVFSHGPLDSAALHGFTYTSMVLEEVMRMYPPVWLLTRIARESDRIGGFTVPAGADVIISPYLLHRNTGFWPDPERFDPERFASASRAGRERYSYIPFGAGPRFCVGNNLGMMEATIVLAALCRDLRLASVPGRPVEGEPMLTLRVRGGLPMTVAAR</sequence>
<evidence type="ECO:0000256" key="4">
    <source>
        <dbReference type="ARBA" id="ARBA00023002"/>
    </source>
</evidence>
<dbReference type="SUPFAM" id="SSF48264">
    <property type="entry name" value="Cytochrome P450"/>
    <property type="match status" value="1"/>
</dbReference>
<evidence type="ECO:0000313" key="9">
    <source>
        <dbReference type="Proteomes" id="UP000730482"/>
    </source>
</evidence>
<evidence type="ECO:0000256" key="7">
    <source>
        <dbReference type="RuleBase" id="RU000461"/>
    </source>
</evidence>
<dbReference type="PANTHER" id="PTHR24291:SF50">
    <property type="entry name" value="BIFUNCTIONAL ALBAFLAVENONE MONOOXYGENASE_TERPENE SYNTHASE"/>
    <property type="match status" value="1"/>
</dbReference>
<evidence type="ECO:0000256" key="6">
    <source>
        <dbReference type="ARBA" id="ARBA00023033"/>
    </source>
</evidence>
<evidence type="ECO:0000256" key="3">
    <source>
        <dbReference type="ARBA" id="ARBA00022723"/>
    </source>
</evidence>
<keyword evidence="5 7" id="KW-0408">Iron</keyword>